<dbReference type="InterPro" id="IPR035992">
    <property type="entry name" value="Ricin_B-like_lectins"/>
</dbReference>
<evidence type="ECO:0000313" key="10">
    <source>
        <dbReference type="Proteomes" id="UP000076586"/>
    </source>
</evidence>
<comment type="similarity">
    <text evidence="2">Belongs to the glycosyl hydrolase 29 family.</text>
</comment>
<dbReference type="InterPro" id="IPR005084">
    <property type="entry name" value="CBM6"/>
</dbReference>
<feature type="domain" description="CBM6" evidence="8">
    <location>
        <begin position="670"/>
        <end position="791"/>
    </location>
</feature>
<dbReference type="GO" id="GO:0006004">
    <property type="term" value="P:fucose metabolic process"/>
    <property type="evidence" value="ECO:0007669"/>
    <property type="project" value="InterPro"/>
</dbReference>
<evidence type="ECO:0000256" key="2">
    <source>
        <dbReference type="ARBA" id="ARBA00007951"/>
    </source>
</evidence>
<dbReference type="GO" id="GO:0016139">
    <property type="term" value="P:glycoside catabolic process"/>
    <property type="evidence" value="ECO:0007669"/>
    <property type="project" value="TreeGrafter"/>
</dbReference>
<dbReference type="Gene3D" id="2.80.10.50">
    <property type="match status" value="1"/>
</dbReference>
<evidence type="ECO:0000313" key="9">
    <source>
        <dbReference type="EMBL" id="GAT63633.1"/>
    </source>
</evidence>
<dbReference type="AlphaFoldDB" id="A0A161M5H7"/>
<dbReference type="SUPFAM" id="SSF49785">
    <property type="entry name" value="Galactose-binding domain-like"/>
    <property type="match status" value="1"/>
</dbReference>
<dbReference type="PANTHER" id="PTHR10030:SF37">
    <property type="entry name" value="ALPHA-L-FUCOSIDASE-RELATED"/>
    <property type="match status" value="1"/>
</dbReference>
<dbReference type="GO" id="GO:0004560">
    <property type="term" value="F:alpha-L-fucosidase activity"/>
    <property type="evidence" value="ECO:0007669"/>
    <property type="project" value="InterPro"/>
</dbReference>
<dbReference type="InterPro" id="IPR013780">
    <property type="entry name" value="Glyco_hydro_b"/>
</dbReference>
<reference evidence="10" key="1">
    <citation type="submission" date="2016-04" db="EMBL/GenBank/DDBJ databases">
        <title>Draft genome sequence of Paludibacter jiangxiensis strain NM7.</title>
        <authorList>
            <person name="Qiu Y."/>
            <person name="Matsuura N."/>
            <person name="Ohashi A."/>
            <person name="Tourlousse M.D."/>
            <person name="Sekiguchi Y."/>
        </authorList>
    </citation>
    <scope>NUCLEOTIDE SEQUENCE [LARGE SCALE GENOMIC DNA]</scope>
    <source>
        <strain evidence="10">NM7</strain>
    </source>
</reference>
<dbReference type="SMART" id="SM00606">
    <property type="entry name" value="CBD_IV"/>
    <property type="match status" value="1"/>
</dbReference>
<evidence type="ECO:0000256" key="4">
    <source>
        <dbReference type="ARBA" id="ARBA00022729"/>
    </source>
</evidence>
<dbReference type="SUPFAM" id="SSF51445">
    <property type="entry name" value="(Trans)glycosidases"/>
    <property type="match status" value="1"/>
</dbReference>
<keyword evidence="4 7" id="KW-0732">Signal</keyword>
<dbReference type="PRINTS" id="PR00741">
    <property type="entry name" value="GLHYDRLASE29"/>
</dbReference>
<keyword evidence="5" id="KW-0378">Hydrolase</keyword>
<comment type="caution">
    <text evidence="9">The sequence shown here is derived from an EMBL/GenBank/DDBJ whole genome shotgun (WGS) entry which is preliminary data.</text>
</comment>
<dbReference type="Pfam" id="PF01120">
    <property type="entry name" value="Alpha_L_fucos"/>
    <property type="match status" value="1"/>
</dbReference>
<organism evidence="9 10">
    <name type="scientific">Paludibacter jiangxiensis</name>
    <dbReference type="NCBI Taxonomy" id="681398"/>
    <lineage>
        <taxon>Bacteria</taxon>
        <taxon>Pseudomonadati</taxon>
        <taxon>Bacteroidota</taxon>
        <taxon>Bacteroidia</taxon>
        <taxon>Bacteroidales</taxon>
        <taxon>Paludibacteraceae</taxon>
        <taxon>Paludibacter</taxon>
    </lineage>
</organism>
<dbReference type="OrthoDB" id="1389336at2"/>
<evidence type="ECO:0000256" key="3">
    <source>
        <dbReference type="ARBA" id="ARBA00012662"/>
    </source>
</evidence>
<evidence type="ECO:0000256" key="1">
    <source>
        <dbReference type="ARBA" id="ARBA00004071"/>
    </source>
</evidence>
<proteinExistence type="inferred from homology"/>
<feature type="signal peptide" evidence="7">
    <location>
        <begin position="1"/>
        <end position="21"/>
    </location>
</feature>
<gene>
    <name evidence="9" type="ORF">PJIAN_4172</name>
</gene>
<dbReference type="InterPro" id="IPR006584">
    <property type="entry name" value="Cellulose-bd_IV"/>
</dbReference>
<keyword evidence="6" id="KW-0326">Glycosidase</keyword>
<protein>
    <recommendedName>
        <fullName evidence="3">alpha-L-fucosidase</fullName>
        <ecNumber evidence="3">3.2.1.51</ecNumber>
    </recommendedName>
</protein>
<dbReference type="InterPro" id="IPR017853">
    <property type="entry name" value="GH"/>
</dbReference>
<name>A0A161M5H7_9BACT</name>
<evidence type="ECO:0000256" key="7">
    <source>
        <dbReference type="SAM" id="SignalP"/>
    </source>
</evidence>
<dbReference type="Gene3D" id="2.60.40.1180">
    <property type="entry name" value="Golgi alpha-mannosidase II"/>
    <property type="match status" value="1"/>
</dbReference>
<feature type="chain" id="PRO_5007824971" description="alpha-L-fucosidase" evidence="7">
    <location>
        <begin position="22"/>
        <end position="794"/>
    </location>
</feature>
<dbReference type="RefSeq" id="WP_068705028.1">
    <property type="nucleotide sequence ID" value="NZ_BDCR01000004.1"/>
</dbReference>
<reference evidence="10" key="2">
    <citation type="journal article" date="2017" name="Genome Announc.">
        <title>Draft genome sequence of Paludibacter jiangxiensis NM7(T), a propionate-producing fermentative bacterium.</title>
        <authorList>
            <person name="Qiu Y.-L."/>
            <person name="Tourlousse D.M."/>
            <person name="Matsuura N."/>
            <person name="Ohashi A."/>
            <person name="Sekiguchi Y."/>
        </authorList>
    </citation>
    <scope>NUCLEOTIDE SEQUENCE [LARGE SCALE GENOMIC DNA]</scope>
    <source>
        <strain evidence="10">NM7</strain>
    </source>
</reference>
<comment type="function">
    <text evidence="1">Alpha-L-fucosidase is responsible for hydrolyzing the alpha-1,6-linked fucose joined to the reducing-end N-acetylglucosamine of the carbohydrate moieties of glycoproteins.</text>
</comment>
<dbReference type="Gene3D" id="3.20.20.80">
    <property type="entry name" value="Glycosidases"/>
    <property type="match status" value="1"/>
</dbReference>
<dbReference type="PROSITE" id="PS51175">
    <property type="entry name" value="CBM6"/>
    <property type="match status" value="1"/>
</dbReference>
<dbReference type="PANTHER" id="PTHR10030">
    <property type="entry name" value="ALPHA-L-FUCOSIDASE"/>
    <property type="match status" value="1"/>
</dbReference>
<dbReference type="EC" id="3.2.1.51" evidence="3"/>
<dbReference type="InterPro" id="IPR031919">
    <property type="entry name" value="Fucosidase_C"/>
</dbReference>
<dbReference type="STRING" id="681398.PJIAN_4172"/>
<evidence type="ECO:0000256" key="6">
    <source>
        <dbReference type="ARBA" id="ARBA00023295"/>
    </source>
</evidence>
<dbReference type="InterPro" id="IPR000933">
    <property type="entry name" value="Glyco_hydro_29"/>
</dbReference>
<dbReference type="InterPro" id="IPR057739">
    <property type="entry name" value="Glyco_hydro_29_N"/>
</dbReference>
<dbReference type="GO" id="GO:0030246">
    <property type="term" value="F:carbohydrate binding"/>
    <property type="evidence" value="ECO:0007669"/>
    <property type="project" value="InterPro"/>
</dbReference>
<dbReference type="Pfam" id="PF16757">
    <property type="entry name" value="Fucosidase_C"/>
    <property type="match status" value="1"/>
</dbReference>
<dbReference type="SMART" id="SM00812">
    <property type="entry name" value="Alpha_L_fucos"/>
    <property type="match status" value="1"/>
</dbReference>
<dbReference type="SUPFAM" id="SSF50370">
    <property type="entry name" value="Ricin B-like lectins"/>
    <property type="match status" value="1"/>
</dbReference>
<dbReference type="InterPro" id="IPR016286">
    <property type="entry name" value="FUC_metazoa-typ"/>
</dbReference>
<dbReference type="EMBL" id="BDCR01000004">
    <property type="protein sequence ID" value="GAT63633.1"/>
    <property type="molecule type" value="Genomic_DNA"/>
</dbReference>
<evidence type="ECO:0000256" key="5">
    <source>
        <dbReference type="ARBA" id="ARBA00022801"/>
    </source>
</evidence>
<sequence length="794" mass="88988">MRKITLLLFAAGILVSISAQAQKYQPTFKSLEAVNPVPEWFKDAKFGIYFHWGVFAVPAYANEWYPRNMYGKNTNERKHHTEVYGAPEEWPYNNFITGAKDKQGNFVQFAPKLKSEGGKFDPEEWAQLFADAGAKFAGPVAEHHDGFSMWASKVNPWNSQDMGPKLDLAGLFEKAIRKHDMKFLMAMHHAFNITGFYSDAPKTDNPKLQMLYGQQGTERNEAFWLAKHKEIIDNYHPDIIWQDFNLHKLAQSTLLGFLSYYYNSAQGWGKEVVATYKDGLNDKCGVLDYERGGAADITENYWLTDDAISSSSWCYTEGLKYYTAKAILHGFIDRVSKNGNLLLNISPKADGSIPEGQKDILLSMGEWLKKYGEAIYATRAWSKYGEGATKIGGGAFSQPQAGTIKDIRFTRSKDNKTLYAIFMGREQDQNELVLTSLSENRINLKNLKSVQLINGKANSYVSLKYKQDEKGLTIQLPEKSFDDMAYVVKLTFAGAIPVLDTYVDVNCEPHYYIVPGNEKVTFALNADLKLTGKDKNFTSQWKLKPLGKGYYVIQSRKDIQQVLQYGENGQLILAKASANDNQIWKVEHSFAGLYKITNKKYPTIMLSVNDGVAVGKSLSAIDNKSDSKTFGWSLVEVCDMVQEAYKPNTIPGIIEAEDFDKGCPGDAYFDRDDANTGRQYRLDQGVDIEVCSAGGFDVYRTSPGEWMAYTVNVTKSTTYEVSFQIACTSDNARLHLECDGVDKTGNVITPSTNGRQNWSVVKSAIKLDAGKHVLKLVFDGPGLSIDKMTFAAIE</sequence>
<dbReference type="Proteomes" id="UP000076586">
    <property type="component" value="Unassembled WGS sequence"/>
</dbReference>
<dbReference type="CDD" id="cd04080">
    <property type="entry name" value="CBM6_cellulase-like"/>
    <property type="match status" value="1"/>
</dbReference>
<evidence type="ECO:0000259" key="8">
    <source>
        <dbReference type="PROSITE" id="PS51175"/>
    </source>
</evidence>
<keyword evidence="10" id="KW-1185">Reference proteome</keyword>
<dbReference type="GO" id="GO:0005764">
    <property type="term" value="C:lysosome"/>
    <property type="evidence" value="ECO:0007669"/>
    <property type="project" value="TreeGrafter"/>
</dbReference>
<dbReference type="InterPro" id="IPR008979">
    <property type="entry name" value="Galactose-bd-like_sf"/>
</dbReference>
<dbReference type="Pfam" id="PF03422">
    <property type="entry name" value="CBM_6"/>
    <property type="match status" value="1"/>
</dbReference>
<accession>A0A161M5H7</accession>
<dbReference type="Gene3D" id="2.60.120.260">
    <property type="entry name" value="Galactose-binding domain-like"/>
    <property type="match status" value="1"/>
</dbReference>